<dbReference type="HOGENOM" id="CLU_1225719_0_0_1"/>
<dbReference type="eggNOG" id="ENOG502TGIY">
    <property type="taxonomic scope" value="Eukaryota"/>
</dbReference>
<sequence length="227" mass="25722">MSNEDSIVPIKLAQTFIHVIDFHADPVTCVSASSGTVSYDSILSARHGRVDLLMKQDAIHVRVHYGIHLKISRSLQCTHQPPRPHHVSKLKRVFNKDLIEKPVKVDIETFQAVKKEHIIRKLGVKETSKPVNDFVEVSKEVDLALKECLLNFQKPEEDETKKGVFNITIEFPSSIPVPVTKPKEKFIIHQKALTRNLSSQIRDSFGSNLDGQQQTEVALKMFSHKSE</sequence>
<gene>
    <name evidence="1" type="ORF">CRE_04636</name>
</gene>
<dbReference type="InParanoid" id="E3LYF5"/>
<reference evidence="1" key="1">
    <citation type="submission" date="2007-07" db="EMBL/GenBank/DDBJ databases">
        <title>PCAP assembly of the Caenorhabditis remanei genome.</title>
        <authorList>
            <consortium name="The Caenorhabditis remanei Sequencing Consortium"/>
            <person name="Wilson R.K."/>
        </authorList>
    </citation>
    <scope>NUCLEOTIDE SEQUENCE [LARGE SCALE GENOMIC DNA]</scope>
    <source>
        <strain evidence="1">PB4641</strain>
    </source>
</reference>
<keyword evidence="2" id="KW-1185">Reference proteome</keyword>
<dbReference type="OMA" id="HIIDFHA"/>
<protein>
    <submittedName>
        <fullName evidence="1">Uncharacterized protein</fullName>
    </submittedName>
</protein>
<organism evidence="2">
    <name type="scientific">Caenorhabditis remanei</name>
    <name type="common">Caenorhabditis vulgaris</name>
    <dbReference type="NCBI Taxonomy" id="31234"/>
    <lineage>
        <taxon>Eukaryota</taxon>
        <taxon>Metazoa</taxon>
        <taxon>Ecdysozoa</taxon>
        <taxon>Nematoda</taxon>
        <taxon>Chromadorea</taxon>
        <taxon>Rhabditida</taxon>
        <taxon>Rhabditina</taxon>
        <taxon>Rhabditomorpha</taxon>
        <taxon>Rhabditoidea</taxon>
        <taxon>Rhabditidae</taxon>
        <taxon>Peloderinae</taxon>
        <taxon>Caenorhabditis</taxon>
    </lineage>
</organism>
<name>E3LYF5_CAERE</name>
<dbReference type="OrthoDB" id="5794830at2759"/>
<dbReference type="EMBL" id="DS268419">
    <property type="protein sequence ID" value="EFO86791.1"/>
    <property type="molecule type" value="Genomic_DNA"/>
</dbReference>
<evidence type="ECO:0000313" key="2">
    <source>
        <dbReference type="Proteomes" id="UP000008281"/>
    </source>
</evidence>
<dbReference type="Proteomes" id="UP000008281">
    <property type="component" value="Unassembled WGS sequence"/>
</dbReference>
<dbReference type="FunCoup" id="E3LYF5">
    <property type="interactions" value="1732"/>
</dbReference>
<accession>E3LYF5</accession>
<dbReference type="AlphaFoldDB" id="E3LYF5"/>
<proteinExistence type="predicted"/>
<evidence type="ECO:0000313" key="1">
    <source>
        <dbReference type="EMBL" id="EFO86791.1"/>
    </source>
</evidence>